<comment type="subcellular location">
    <subcellularLocation>
        <location evidence="1 17">Golgi apparatus membrane</location>
        <topology evidence="1 17">Single-pass type II membrane protein</topology>
    </subcellularLocation>
</comment>
<evidence type="ECO:0000256" key="16">
    <source>
        <dbReference type="ARBA" id="ARBA00049421"/>
    </source>
</evidence>
<keyword evidence="7 17" id="KW-0479">Metal-binding</keyword>
<dbReference type="PANTHER" id="PTHR10468:SF0">
    <property type="entry name" value="ALPHA-1,3-MANNOSYL-GLYCOPROTEIN 2-BETA-N-ACETYLGLUCOSAMINYLTRANSFERASE"/>
    <property type="match status" value="1"/>
</dbReference>
<keyword evidence="10 17" id="KW-0333">Golgi apparatus</keyword>
<comment type="cofactor">
    <cofactor evidence="17">
        <name>Mn(2+)</name>
        <dbReference type="ChEBI" id="CHEBI:29035"/>
    </cofactor>
    <text evidence="17">The cofactor is mostly bound to the substrate.</text>
</comment>
<organism evidence="18 19">
    <name type="scientific">Rotaria sordida</name>
    <dbReference type="NCBI Taxonomy" id="392033"/>
    <lineage>
        <taxon>Eukaryota</taxon>
        <taxon>Metazoa</taxon>
        <taxon>Spiralia</taxon>
        <taxon>Gnathifera</taxon>
        <taxon>Rotifera</taxon>
        <taxon>Eurotatoria</taxon>
        <taxon>Bdelloidea</taxon>
        <taxon>Philodinida</taxon>
        <taxon>Philodinidae</taxon>
        <taxon>Rotaria</taxon>
    </lineage>
</organism>
<evidence type="ECO:0000256" key="17">
    <source>
        <dbReference type="RuleBase" id="RU368119"/>
    </source>
</evidence>
<dbReference type="AlphaFoldDB" id="A0A813NIG0"/>
<evidence type="ECO:0000256" key="3">
    <source>
        <dbReference type="ARBA" id="ARBA00006492"/>
    </source>
</evidence>
<dbReference type="PANTHER" id="PTHR10468">
    <property type="entry name" value="PROTEIN O-LINKED-MANNOSE BETA-1,2-N-ACETYLGLUCOSAMINYLTRANSFERASE 1/ALPHA-1,3-MANNOSYL-GLYCOPROTEIN 2-BETA-N-ACETYLGLUCOSAMINYLTRANSFERASE"/>
    <property type="match status" value="1"/>
</dbReference>
<comment type="pathway">
    <text evidence="2 17">Protein modification; protein glycosylation.</text>
</comment>
<evidence type="ECO:0000256" key="1">
    <source>
        <dbReference type="ARBA" id="ARBA00004323"/>
    </source>
</evidence>
<dbReference type="InterPro" id="IPR004139">
    <property type="entry name" value="Glyco_trans_13"/>
</dbReference>
<dbReference type="EMBL" id="CAJNOO010000009">
    <property type="protein sequence ID" value="CAF0737961.1"/>
    <property type="molecule type" value="Genomic_DNA"/>
</dbReference>
<keyword evidence="5" id="KW-0808">Transferase</keyword>
<evidence type="ECO:0000256" key="8">
    <source>
        <dbReference type="ARBA" id="ARBA00022968"/>
    </source>
</evidence>
<dbReference type="EC" id="2.4.1.101" evidence="14 17"/>
<evidence type="ECO:0000256" key="12">
    <source>
        <dbReference type="ARBA" id="ARBA00023211"/>
    </source>
</evidence>
<accession>A0A813NIG0</accession>
<evidence type="ECO:0000256" key="14">
    <source>
        <dbReference type="ARBA" id="ARBA00038949"/>
    </source>
</evidence>
<evidence type="ECO:0000256" key="2">
    <source>
        <dbReference type="ARBA" id="ARBA00004922"/>
    </source>
</evidence>
<keyword evidence="12 17" id="KW-0464">Manganese</keyword>
<evidence type="ECO:0000256" key="15">
    <source>
        <dbReference type="ARBA" id="ARBA00041712"/>
    </source>
</evidence>
<evidence type="ECO:0000256" key="7">
    <source>
        <dbReference type="ARBA" id="ARBA00022723"/>
    </source>
</evidence>
<comment type="catalytic activity">
    <reaction evidence="16 17">
        <text>N(4)-(alpha-D-Man-(1-&gt;3)-[alpha-D-Man-(1-&gt;3)-[alpha-D-Man-(1-&gt;6)]-alpha-D-Man-(1-&gt;6)]-beta-D-Man-(1-&gt;4)-beta-D-GlcNAc-(1-&gt;4)-beta-D-GlcNAc)-L-asparaginyl-[protein] (N-glucan mannose isomer 5A1,2) + UDP-N-acetyl-alpha-D-glucosamine = N(4)-{beta-D-GlcNAc-(1-&gt;2)-alpha-D-Man-(1-&gt;3)-[alpha-D-Man-(1-&gt;3)-[alpha-D-Man-(1-&gt;6)]-alpha-D-Man-(1-&gt;6)]-beta-D-Man-(1-&gt;4)-beta-D-GlcNAc-(1-&gt;4)-beta-D-GlcNAc}-L-asparaginyl-[protein] + UDP + H(+)</text>
        <dbReference type="Rhea" id="RHEA:11456"/>
        <dbReference type="Rhea" id="RHEA-COMP:14367"/>
        <dbReference type="Rhea" id="RHEA-COMP:14368"/>
        <dbReference type="ChEBI" id="CHEBI:15378"/>
        <dbReference type="ChEBI" id="CHEBI:57705"/>
        <dbReference type="ChEBI" id="CHEBI:58223"/>
        <dbReference type="ChEBI" id="CHEBI:59087"/>
        <dbReference type="ChEBI" id="CHEBI:60625"/>
        <dbReference type="EC" id="2.4.1.101"/>
    </reaction>
</comment>
<keyword evidence="11 17" id="KW-0472">Membrane</keyword>
<dbReference type="GO" id="GO:0000139">
    <property type="term" value="C:Golgi membrane"/>
    <property type="evidence" value="ECO:0007669"/>
    <property type="project" value="UniProtKB-SubCell"/>
</dbReference>
<proteinExistence type="inferred from homology"/>
<dbReference type="GO" id="GO:0030145">
    <property type="term" value="F:manganese ion binding"/>
    <property type="evidence" value="ECO:0007669"/>
    <property type="project" value="UniProtKB-UniRule"/>
</dbReference>
<evidence type="ECO:0000256" key="11">
    <source>
        <dbReference type="ARBA" id="ARBA00023136"/>
    </source>
</evidence>
<name>A0A813NIG0_9BILA</name>
<protein>
    <recommendedName>
        <fullName evidence="14 17">Alpha-1,3-mannosyl-glycoprotein 2-beta-N-acetylglucosaminyltransferase</fullName>
        <shortName evidence="17">GNT-I</shortName>
        <shortName evidence="17">GlcNAc-T I</shortName>
        <ecNumber evidence="14 17">2.4.1.101</ecNumber>
    </recommendedName>
    <alternativeName>
        <fullName evidence="15 17">N-glycosyl-oligosaccharide-glycoprotein N-acetylglucosaminyltransferase I</fullName>
    </alternativeName>
</protein>
<dbReference type="InterPro" id="IPR052261">
    <property type="entry name" value="Glycosyltransferase_13"/>
</dbReference>
<comment type="function">
    <text evidence="13 17">Initiates complex N-linked carbohydrate formation. Essential for the conversion of high-mannose to hybrid and complex N-glycans.</text>
</comment>
<evidence type="ECO:0000256" key="4">
    <source>
        <dbReference type="ARBA" id="ARBA00022676"/>
    </source>
</evidence>
<keyword evidence="9 17" id="KW-1133">Transmembrane helix</keyword>
<comment type="caution">
    <text evidence="18">The sequence shown here is derived from an EMBL/GenBank/DDBJ whole genome shotgun (WGS) entry which is preliminary data.</text>
</comment>
<reference evidence="18" key="1">
    <citation type="submission" date="2021-02" db="EMBL/GenBank/DDBJ databases">
        <authorList>
            <person name="Nowell W R."/>
        </authorList>
    </citation>
    <scope>NUCLEOTIDE SEQUENCE</scope>
</reference>
<dbReference type="Gene3D" id="3.90.550.10">
    <property type="entry name" value="Spore Coat Polysaccharide Biosynthesis Protein SpsA, Chain A"/>
    <property type="match status" value="1"/>
</dbReference>
<dbReference type="UniPathway" id="UPA00378"/>
<evidence type="ECO:0000256" key="5">
    <source>
        <dbReference type="ARBA" id="ARBA00022679"/>
    </source>
</evidence>
<dbReference type="OrthoDB" id="6019616at2759"/>
<dbReference type="GO" id="GO:0003827">
    <property type="term" value="F:alpha-1,3-mannosylglycoprotein 2-beta-N-acetylglucosaminyltransferase activity"/>
    <property type="evidence" value="ECO:0007669"/>
    <property type="project" value="UniProtKB-UniRule"/>
</dbReference>
<keyword evidence="8 17" id="KW-0735">Signal-anchor</keyword>
<dbReference type="Pfam" id="PF03071">
    <property type="entry name" value="GNT-I"/>
    <property type="match status" value="1"/>
</dbReference>
<sequence length="329" mass="38986">MKHCSSICTKLFNIIKSNVLFGRYHYLLLLRFFILIIICLLLLYFSSIHYYSFYCTNRFQQGLIEANKRNLWNTINGVRNQFMPILMPVCDRPHYLKRVLNGLATVDGINETLVIISQDCAVSSITSMLSSIPSYIRTLILPHTPPYFSLPRYVDTNEYATSANVKFLLEFAFEYMLADGAILLESDLIPSVDFYRYHQWTYRNLLNINNSKILSIHSFNLYSTNLSDPYTLFSRRFDSWGWSTARTRWHWFKNQWTKYKNWDRIVTRKAKQDQWICMLPKLSRTRMIGLKGINVNVYNESEKKQFEEVMYMSNKVIEYNGKKPKIVSF</sequence>
<feature type="transmembrane region" description="Helical" evidence="17">
    <location>
        <begin position="26"/>
        <end position="51"/>
    </location>
</feature>
<evidence type="ECO:0000256" key="6">
    <source>
        <dbReference type="ARBA" id="ARBA00022692"/>
    </source>
</evidence>
<dbReference type="Proteomes" id="UP000663882">
    <property type="component" value="Unassembled WGS sequence"/>
</dbReference>
<evidence type="ECO:0000256" key="10">
    <source>
        <dbReference type="ARBA" id="ARBA00023034"/>
    </source>
</evidence>
<evidence type="ECO:0000256" key="13">
    <source>
        <dbReference type="ARBA" id="ARBA00037706"/>
    </source>
</evidence>
<keyword evidence="4 17" id="KW-0328">Glycosyltransferase</keyword>
<evidence type="ECO:0000256" key="9">
    <source>
        <dbReference type="ARBA" id="ARBA00022989"/>
    </source>
</evidence>
<evidence type="ECO:0000313" key="19">
    <source>
        <dbReference type="Proteomes" id="UP000663882"/>
    </source>
</evidence>
<gene>
    <name evidence="18" type="ORF">RFH988_LOCUS558</name>
</gene>
<dbReference type="InterPro" id="IPR029044">
    <property type="entry name" value="Nucleotide-diphossugar_trans"/>
</dbReference>
<dbReference type="SUPFAM" id="SSF53448">
    <property type="entry name" value="Nucleotide-diphospho-sugar transferases"/>
    <property type="match status" value="1"/>
</dbReference>
<keyword evidence="6 17" id="KW-0812">Transmembrane</keyword>
<comment type="similarity">
    <text evidence="3 17">Belongs to the glycosyltransferase 13 family.</text>
</comment>
<evidence type="ECO:0000313" key="18">
    <source>
        <dbReference type="EMBL" id="CAF0737961.1"/>
    </source>
</evidence>